<protein>
    <recommendedName>
        <fullName evidence="4">Ribosomal L7/L12-like protein</fullName>
    </recommendedName>
</protein>
<dbReference type="InterPro" id="IPR014719">
    <property type="entry name" value="Ribosomal_bL12_C/ClpS-like"/>
</dbReference>
<proteinExistence type="predicted"/>
<name>A0A3D9ZRY9_9ACTN</name>
<keyword evidence="3" id="KW-1185">Reference proteome</keyword>
<keyword evidence="1" id="KW-0812">Transmembrane</keyword>
<evidence type="ECO:0000256" key="1">
    <source>
        <dbReference type="SAM" id="Phobius"/>
    </source>
</evidence>
<sequence>MSFVFNQGMGWMAALVSLTILVLLLVRESGRRDARHQARQSAAVERKLNLIMDHLGNRKREPDVPAGVQEELIAGRKIKAMKVYRDATGAGLRQVKDAVELLARRQGLG</sequence>
<reference evidence="2 3" key="1">
    <citation type="submission" date="2018-08" db="EMBL/GenBank/DDBJ databases">
        <title>Sequencing the genomes of 1000 actinobacteria strains.</title>
        <authorList>
            <person name="Klenk H.-P."/>
        </authorList>
    </citation>
    <scope>NUCLEOTIDE SEQUENCE [LARGE SCALE GENOMIC DNA]</scope>
    <source>
        <strain evidence="2 3">DSM 44099</strain>
    </source>
</reference>
<comment type="caution">
    <text evidence="2">The sequence shown here is derived from an EMBL/GenBank/DDBJ whole genome shotgun (WGS) entry which is preliminary data.</text>
</comment>
<dbReference type="Gene3D" id="3.30.1390.10">
    <property type="match status" value="1"/>
</dbReference>
<dbReference type="EMBL" id="QUMQ01000001">
    <property type="protein sequence ID" value="REF99232.1"/>
    <property type="molecule type" value="Genomic_DNA"/>
</dbReference>
<keyword evidence="1" id="KW-1133">Transmembrane helix</keyword>
<accession>A0A3D9ZRY9</accession>
<dbReference type="AlphaFoldDB" id="A0A3D9ZRY9"/>
<feature type="transmembrane region" description="Helical" evidence="1">
    <location>
        <begin position="6"/>
        <end position="26"/>
    </location>
</feature>
<dbReference type="Proteomes" id="UP000256913">
    <property type="component" value="Unassembled WGS sequence"/>
</dbReference>
<organism evidence="2 3">
    <name type="scientific">Asanoa ferruginea</name>
    <dbReference type="NCBI Taxonomy" id="53367"/>
    <lineage>
        <taxon>Bacteria</taxon>
        <taxon>Bacillati</taxon>
        <taxon>Actinomycetota</taxon>
        <taxon>Actinomycetes</taxon>
        <taxon>Micromonosporales</taxon>
        <taxon>Micromonosporaceae</taxon>
        <taxon>Asanoa</taxon>
    </lineage>
</organism>
<gene>
    <name evidence="2" type="ORF">DFJ67_5262</name>
</gene>
<evidence type="ECO:0000313" key="3">
    <source>
        <dbReference type="Proteomes" id="UP000256913"/>
    </source>
</evidence>
<keyword evidence="1" id="KW-0472">Membrane</keyword>
<evidence type="ECO:0000313" key="2">
    <source>
        <dbReference type="EMBL" id="REF99232.1"/>
    </source>
</evidence>
<evidence type="ECO:0008006" key="4">
    <source>
        <dbReference type="Google" id="ProtNLM"/>
    </source>
</evidence>